<feature type="region of interest" description="Disordered" evidence="2">
    <location>
        <begin position="396"/>
        <end position="431"/>
    </location>
</feature>
<feature type="compositionally biased region" description="Basic and acidic residues" evidence="2">
    <location>
        <begin position="720"/>
        <end position="733"/>
    </location>
</feature>
<name>A0A699GTE4_TANCI</name>
<feature type="coiled-coil region" evidence="1">
    <location>
        <begin position="195"/>
        <end position="229"/>
    </location>
</feature>
<comment type="caution">
    <text evidence="3">The sequence shown here is derived from an EMBL/GenBank/DDBJ whole genome shotgun (WGS) entry which is preliminary data.</text>
</comment>
<proteinExistence type="predicted"/>
<dbReference type="AlphaFoldDB" id="A0A699GTE4"/>
<evidence type="ECO:0000256" key="2">
    <source>
        <dbReference type="SAM" id="MobiDB-lite"/>
    </source>
</evidence>
<keyword evidence="1" id="KW-0175">Coiled coil</keyword>
<accession>A0A699GTE4</accession>
<evidence type="ECO:0000313" key="3">
    <source>
        <dbReference type="EMBL" id="GEW03973.1"/>
    </source>
</evidence>
<sequence>MDSDATHMIAASKVPMPKPGEFKLWRMRIEHNGVNTGKRVHTANGVNTASSQVNAASSLNIDILSDAVICAFLAPRGHDNRSRDVTRKTMQVETHTPLVETPNSLAMVPCDRLGGYDWSYQAEEGPTNYALMAYSTPSTLSSDSKVSNCFKSCLKAVANIKFTNEKLLTDLRKTEIMVVAYKEGLKSVKQRDRDITKLQRRLDLAKIEKEGIQLNINKLENASKSLNKIIECQIVDNCKKRLGYNVVPPPHACLFLPPKSDLFSIGLEELFNEPKTKKLKDKSNEIEPESVRKHCNTLIIEDWVSDDEEERLNRRKSNGKKDKTSGTLKSFITRVENVMNLRVKVIKCNNETEFKNMEMNQFCEVKGSGPNWLFDIDALTKTMNYQLVVAQSNDFSDNEFQPSNNGAKRVDEDLSKENECNDQREEDSTNSTNIVNTITSNINVASSSRVNIVVTNLSIDLPPDPNMPSLEDIGIFKDSHDDGDVFSVEVDFYNLDSTFQVSPILTTRIHKDHPLEQVIRDLHSAPQTRRMSKNLEEHGLVVTVIPRTDNKDLQNCLFACLLNWNPRRFSDVKKASTPMETSKPLLKDEDGEEVDVHMYSSMICSLMYLTSSMLDIMFAIKTVNDDIRLQALIDGKKVIITEASIRHDLKLNDAEVTSCLSNVVIFKELAKMGSTMASAIICLANNQKFNFSKYILDNLKKNLEAGVPFLMFPRKEKKETEVSPTKLHTEDHVPTTSNDPLLSEMKSSQKAKIVELESRVEKLEEENMSLTKELKSFNTKVESLAIKETVVDKEESSKQRRKIADIDADAEVNLENVYNLDMAHKETVLSMQDVTDVDVKEVDEEMVEVITTAKITVDEVSTANGEVNAANEEPVSAAPTNITTAQPNNAEKQKLEEQQEAKELKKNLETVPDDEDDVFVNVTPLSSKPPTIVDYKIYKEGKKENFQIIRAKGNHQMYLAFSTMLKNLDREDLKALWKTVKDRFKESQPKEVLDIFLWHTLKVMFEHTIEDNVWKLQK</sequence>
<feature type="compositionally biased region" description="Basic and acidic residues" evidence="2">
    <location>
        <begin position="408"/>
        <end position="427"/>
    </location>
</feature>
<reference evidence="3" key="1">
    <citation type="journal article" date="2019" name="Sci. Rep.">
        <title>Draft genome of Tanacetum cinerariifolium, the natural source of mosquito coil.</title>
        <authorList>
            <person name="Yamashiro T."/>
            <person name="Shiraishi A."/>
            <person name="Satake H."/>
            <person name="Nakayama K."/>
        </authorList>
    </citation>
    <scope>NUCLEOTIDE SEQUENCE</scope>
</reference>
<evidence type="ECO:0000256" key="1">
    <source>
        <dbReference type="SAM" id="Coils"/>
    </source>
</evidence>
<feature type="coiled-coil region" evidence="1">
    <location>
        <begin position="746"/>
        <end position="780"/>
    </location>
</feature>
<gene>
    <name evidence="3" type="ORF">Tci_175949</name>
</gene>
<feature type="region of interest" description="Disordered" evidence="2">
    <location>
        <begin position="720"/>
        <end position="742"/>
    </location>
</feature>
<organism evidence="3">
    <name type="scientific">Tanacetum cinerariifolium</name>
    <name type="common">Dalmatian daisy</name>
    <name type="synonym">Chrysanthemum cinerariifolium</name>
    <dbReference type="NCBI Taxonomy" id="118510"/>
    <lineage>
        <taxon>Eukaryota</taxon>
        <taxon>Viridiplantae</taxon>
        <taxon>Streptophyta</taxon>
        <taxon>Embryophyta</taxon>
        <taxon>Tracheophyta</taxon>
        <taxon>Spermatophyta</taxon>
        <taxon>Magnoliopsida</taxon>
        <taxon>eudicotyledons</taxon>
        <taxon>Gunneridae</taxon>
        <taxon>Pentapetalae</taxon>
        <taxon>asterids</taxon>
        <taxon>campanulids</taxon>
        <taxon>Asterales</taxon>
        <taxon>Asteraceae</taxon>
        <taxon>Asteroideae</taxon>
        <taxon>Anthemideae</taxon>
        <taxon>Anthemidinae</taxon>
        <taxon>Tanacetum</taxon>
    </lineage>
</organism>
<protein>
    <submittedName>
        <fullName evidence="3">Uncharacterized protein</fullName>
    </submittedName>
</protein>
<feature type="compositionally biased region" description="Polar residues" evidence="2">
    <location>
        <begin position="396"/>
        <end position="406"/>
    </location>
</feature>
<dbReference type="EMBL" id="BKCJ010042947">
    <property type="protein sequence ID" value="GEW03973.1"/>
    <property type="molecule type" value="Genomic_DNA"/>
</dbReference>